<organism evidence="2 3">
    <name type="scientific">Ridgeia piscesae</name>
    <name type="common">Tubeworm</name>
    <dbReference type="NCBI Taxonomy" id="27915"/>
    <lineage>
        <taxon>Eukaryota</taxon>
        <taxon>Metazoa</taxon>
        <taxon>Spiralia</taxon>
        <taxon>Lophotrochozoa</taxon>
        <taxon>Annelida</taxon>
        <taxon>Polychaeta</taxon>
        <taxon>Sedentaria</taxon>
        <taxon>Canalipalpata</taxon>
        <taxon>Sabellida</taxon>
        <taxon>Siboglinidae</taxon>
        <taxon>Ridgeia</taxon>
    </lineage>
</organism>
<proteinExistence type="predicted"/>
<sequence length="134" mass="14270">MYGSSGEDKSDGCRVDTAHDDRGVCRVNSVQSDTYDELKEVDPTYDNAMPVANKSNLSTLNRGPLPDVPDVDVTADDTYLRLTGEFTAGDAENATLANGKRGDANANDSVYLTPVTVNSGNGHDNAGSINNEQR</sequence>
<reference evidence="2" key="1">
    <citation type="journal article" date="2023" name="Mol. Biol. Evol.">
        <title>Third-Generation Sequencing Reveals the Adaptive Role of the Epigenome in Three Deep-Sea Polychaetes.</title>
        <authorList>
            <person name="Perez M."/>
            <person name="Aroh O."/>
            <person name="Sun Y."/>
            <person name="Lan Y."/>
            <person name="Juniper S.K."/>
            <person name="Young C.R."/>
            <person name="Angers B."/>
            <person name="Qian P.Y."/>
        </authorList>
    </citation>
    <scope>NUCLEOTIDE SEQUENCE</scope>
    <source>
        <strain evidence="2">R07B-5</strain>
    </source>
</reference>
<evidence type="ECO:0000313" key="2">
    <source>
        <dbReference type="EMBL" id="KAK2168169.1"/>
    </source>
</evidence>
<name>A0AAD9KAL5_RIDPI</name>
<accession>A0AAD9KAL5</accession>
<dbReference type="EMBL" id="JAODUO010001243">
    <property type="protein sequence ID" value="KAK2168169.1"/>
    <property type="molecule type" value="Genomic_DNA"/>
</dbReference>
<evidence type="ECO:0000256" key="1">
    <source>
        <dbReference type="SAM" id="MobiDB-lite"/>
    </source>
</evidence>
<protein>
    <submittedName>
        <fullName evidence="2">Uncharacterized protein</fullName>
    </submittedName>
</protein>
<gene>
    <name evidence="2" type="ORF">NP493_1243g00024</name>
</gene>
<feature type="region of interest" description="Disordered" evidence="1">
    <location>
        <begin position="112"/>
        <end position="134"/>
    </location>
</feature>
<comment type="caution">
    <text evidence="2">The sequence shown here is derived from an EMBL/GenBank/DDBJ whole genome shotgun (WGS) entry which is preliminary data.</text>
</comment>
<dbReference type="AlphaFoldDB" id="A0AAD9KAL5"/>
<dbReference type="Proteomes" id="UP001209878">
    <property type="component" value="Unassembled WGS sequence"/>
</dbReference>
<keyword evidence="3" id="KW-1185">Reference proteome</keyword>
<evidence type="ECO:0000313" key="3">
    <source>
        <dbReference type="Proteomes" id="UP001209878"/>
    </source>
</evidence>
<feature type="region of interest" description="Disordered" evidence="1">
    <location>
        <begin position="1"/>
        <end position="20"/>
    </location>
</feature>